<dbReference type="Gene3D" id="3.40.1090.10">
    <property type="entry name" value="Cytosolic phospholipase A2 catalytic domain"/>
    <property type="match status" value="1"/>
</dbReference>
<evidence type="ECO:0000259" key="2">
    <source>
        <dbReference type="Pfam" id="PF01734"/>
    </source>
</evidence>
<gene>
    <name evidence="3" type="ORF">ACFO0A_07710</name>
</gene>
<name>A0ABV8RNK6_9SPHN</name>
<evidence type="ECO:0000313" key="4">
    <source>
        <dbReference type="Proteomes" id="UP001595828"/>
    </source>
</evidence>
<evidence type="ECO:0000313" key="3">
    <source>
        <dbReference type="EMBL" id="MFC4294947.1"/>
    </source>
</evidence>
<dbReference type="EMBL" id="JBHSDR010000004">
    <property type="protein sequence ID" value="MFC4294947.1"/>
    <property type="molecule type" value="Genomic_DNA"/>
</dbReference>
<protein>
    <submittedName>
        <fullName evidence="3">Patatin-like phospholipase family protein</fullName>
    </submittedName>
</protein>
<dbReference type="InterPro" id="IPR016035">
    <property type="entry name" value="Acyl_Trfase/lysoPLipase"/>
</dbReference>
<sequence>MRNFLTIAVLGLLCGGCAIQPLRLDDCPKFASYTYALPDSGIVDDIHGDLSPPTVTERVGSAPNAAAPDSARTGLAARILRQRTQNGLIESGTPPAILMLSGGGQWGAYGAAFLEQVASRRDGALPPLELVTGVSTGAMQAIFAGQAMDGPERQKALSDLVAEYSITDESQIVKRDDTIGLIRYGAMARLGPLRRKIEDALCAGGDANDPCPRISALGSVHGPTVVVGFVDAVDGNFRYVILNEFAEQMKAGRLSPHQAQQCIAASVLASAAMPLFYQPVVIAKRTYFDGGARASVFEAAVERLVAPESLVAEAQTKRSPPMGPLLEMARQLPPRTVYVLRNGPTYPRSLAYKEVVGGIEAARRAYAIMVNQSEVSSVAAIRLSRPRDDLWLTSADGWDGKLPPDVSGDGAGSGCVAANDKAMFDPQFMRCLRGLGRLKASRPHPWHAIEKIELAP</sequence>
<keyword evidence="1" id="KW-0443">Lipid metabolism</keyword>
<proteinExistence type="predicted"/>
<dbReference type="SUPFAM" id="SSF52151">
    <property type="entry name" value="FabD/lysophospholipase-like"/>
    <property type="match status" value="1"/>
</dbReference>
<dbReference type="RefSeq" id="WP_379538428.1">
    <property type="nucleotide sequence ID" value="NZ_JBHSDR010000004.1"/>
</dbReference>
<accession>A0ABV8RNK6</accession>
<dbReference type="InterPro" id="IPR002641">
    <property type="entry name" value="PNPLA_dom"/>
</dbReference>
<evidence type="ECO:0000256" key="1">
    <source>
        <dbReference type="ARBA" id="ARBA00023098"/>
    </source>
</evidence>
<dbReference type="Pfam" id="PF01734">
    <property type="entry name" value="Patatin"/>
    <property type="match status" value="1"/>
</dbReference>
<dbReference type="Proteomes" id="UP001595828">
    <property type="component" value="Unassembled WGS sequence"/>
</dbReference>
<feature type="domain" description="PNPLA" evidence="2">
    <location>
        <begin position="98"/>
        <end position="295"/>
    </location>
</feature>
<reference evidence="4" key="1">
    <citation type="journal article" date="2019" name="Int. J. Syst. Evol. Microbiol.">
        <title>The Global Catalogue of Microorganisms (GCM) 10K type strain sequencing project: providing services to taxonomists for standard genome sequencing and annotation.</title>
        <authorList>
            <consortium name="The Broad Institute Genomics Platform"/>
            <consortium name="The Broad Institute Genome Sequencing Center for Infectious Disease"/>
            <person name="Wu L."/>
            <person name="Ma J."/>
        </authorList>
    </citation>
    <scope>NUCLEOTIDE SEQUENCE [LARGE SCALE GENOMIC DNA]</scope>
    <source>
        <strain evidence="4">CGMCC 1.12989</strain>
    </source>
</reference>
<comment type="caution">
    <text evidence="3">The sequence shown here is derived from an EMBL/GenBank/DDBJ whole genome shotgun (WGS) entry which is preliminary data.</text>
</comment>
<keyword evidence="4" id="KW-1185">Reference proteome</keyword>
<organism evidence="3 4">
    <name type="scientific">Novosphingobium tardum</name>
    <dbReference type="NCBI Taxonomy" id="1538021"/>
    <lineage>
        <taxon>Bacteria</taxon>
        <taxon>Pseudomonadati</taxon>
        <taxon>Pseudomonadota</taxon>
        <taxon>Alphaproteobacteria</taxon>
        <taxon>Sphingomonadales</taxon>
        <taxon>Sphingomonadaceae</taxon>
        <taxon>Novosphingobium</taxon>
    </lineage>
</organism>